<proteinExistence type="inferred from homology"/>
<evidence type="ECO:0000256" key="2">
    <source>
        <dbReference type="ARBA" id="ARBA00022741"/>
    </source>
</evidence>
<protein>
    <submittedName>
        <fullName evidence="5">Unannotated protein</fullName>
    </submittedName>
</protein>
<dbReference type="InterPro" id="IPR000850">
    <property type="entry name" value="Adenylat/UMP-CMP_kin"/>
</dbReference>
<keyword evidence="2" id="KW-0547">Nucleotide-binding</keyword>
<dbReference type="NCBIfam" id="NF001380">
    <property type="entry name" value="PRK00279.1-2"/>
    <property type="match status" value="1"/>
</dbReference>
<dbReference type="InterPro" id="IPR027417">
    <property type="entry name" value="P-loop_NTPase"/>
</dbReference>
<dbReference type="CDD" id="cd01428">
    <property type="entry name" value="ADK"/>
    <property type="match status" value="1"/>
</dbReference>
<dbReference type="Pfam" id="PF00406">
    <property type="entry name" value="ADK"/>
    <property type="match status" value="1"/>
</dbReference>
<dbReference type="InterPro" id="IPR007862">
    <property type="entry name" value="Adenylate_kinase_lid-dom"/>
</dbReference>
<sequence length="220" mass="23576">MIHGVRLVILGRQGAGKGTQCVRLSNHYVVPHISTGDMLRAAVKEGTPLGRVAGEIMNSGGLLSDEIMVGIVRERLDQPDASGRGFILDGFPRTVGQAEALGAILEQPLDLVIDLDVPRELVLERISSRRVCRDCGANYSATKNDPVSRICDRCGGDVVQRDDDTPDAVNKRLDIYDSQTSPLISFYNAQGILAVVNGVGHPDHVLDRLVVAIDAAGGRS</sequence>
<dbReference type="AlphaFoldDB" id="A0A6J7UDX7"/>
<dbReference type="FunFam" id="3.40.50.300:FF:000106">
    <property type="entry name" value="Adenylate kinase mitochondrial"/>
    <property type="match status" value="1"/>
</dbReference>
<dbReference type="HAMAP" id="MF_00235">
    <property type="entry name" value="Adenylate_kinase_Adk"/>
    <property type="match status" value="1"/>
</dbReference>
<dbReference type="PROSITE" id="PS00113">
    <property type="entry name" value="ADENYLATE_KINASE"/>
    <property type="match status" value="1"/>
</dbReference>
<dbReference type="GO" id="GO:0004017">
    <property type="term" value="F:AMP kinase activity"/>
    <property type="evidence" value="ECO:0007669"/>
    <property type="project" value="InterPro"/>
</dbReference>
<evidence type="ECO:0000259" key="4">
    <source>
        <dbReference type="Pfam" id="PF05191"/>
    </source>
</evidence>
<feature type="domain" description="Adenylate kinase active site lid" evidence="4">
    <location>
        <begin position="129"/>
        <end position="163"/>
    </location>
</feature>
<dbReference type="GO" id="GO:0005524">
    <property type="term" value="F:ATP binding"/>
    <property type="evidence" value="ECO:0007669"/>
    <property type="project" value="InterPro"/>
</dbReference>
<dbReference type="NCBIfam" id="TIGR01351">
    <property type="entry name" value="adk"/>
    <property type="match status" value="1"/>
</dbReference>
<name>A0A6J7UDX7_9ZZZZ</name>
<dbReference type="InterPro" id="IPR006259">
    <property type="entry name" value="Adenyl_kin_sub"/>
</dbReference>
<reference evidence="5" key="1">
    <citation type="submission" date="2020-05" db="EMBL/GenBank/DDBJ databases">
        <authorList>
            <person name="Chiriac C."/>
            <person name="Salcher M."/>
            <person name="Ghai R."/>
            <person name="Kavagutti S V."/>
        </authorList>
    </citation>
    <scope>NUCLEOTIDE SEQUENCE</scope>
</reference>
<dbReference type="SUPFAM" id="SSF52540">
    <property type="entry name" value="P-loop containing nucleoside triphosphate hydrolases"/>
    <property type="match status" value="1"/>
</dbReference>
<dbReference type="InterPro" id="IPR033690">
    <property type="entry name" value="Adenylat_kinase_CS"/>
</dbReference>
<dbReference type="SUPFAM" id="SSF57774">
    <property type="entry name" value="Microbial and mitochondrial ADK, insert 'zinc finger' domain"/>
    <property type="match status" value="1"/>
</dbReference>
<dbReference type="PANTHER" id="PTHR23359">
    <property type="entry name" value="NUCLEOTIDE KINASE"/>
    <property type="match status" value="1"/>
</dbReference>
<keyword evidence="1" id="KW-0808">Transferase</keyword>
<gene>
    <name evidence="5" type="ORF">UFOPK4306_01350</name>
</gene>
<dbReference type="NCBIfam" id="NF001381">
    <property type="entry name" value="PRK00279.1-3"/>
    <property type="match status" value="1"/>
</dbReference>
<dbReference type="EMBL" id="CAFBQP010000048">
    <property type="protein sequence ID" value="CAB5064085.1"/>
    <property type="molecule type" value="Genomic_DNA"/>
</dbReference>
<keyword evidence="3" id="KW-0418">Kinase</keyword>
<dbReference type="Pfam" id="PF05191">
    <property type="entry name" value="ADK_lid"/>
    <property type="match status" value="1"/>
</dbReference>
<evidence type="ECO:0000256" key="3">
    <source>
        <dbReference type="ARBA" id="ARBA00022777"/>
    </source>
</evidence>
<organism evidence="5">
    <name type="scientific">freshwater metagenome</name>
    <dbReference type="NCBI Taxonomy" id="449393"/>
    <lineage>
        <taxon>unclassified sequences</taxon>
        <taxon>metagenomes</taxon>
        <taxon>ecological metagenomes</taxon>
    </lineage>
</organism>
<dbReference type="PRINTS" id="PR00094">
    <property type="entry name" value="ADENYLTKNASE"/>
</dbReference>
<evidence type="ECO:0000256" key="1">
    <source>
        <dbReference type="ARBA" id="ARBA00022679"/>
    </source>
</evidence>
<dbReference type="Gene3D" id="3.40.50.300">
    <property type="entry name" value="P-loop containing nucleotide triphosphate hydrolases"/>
    <property type="match status" value="1"/>
</dbReference>
<dbReference type="InterPro" id="IPR036193">
    <property type="entry name" value="ADK_active_lid_dom_sf"/>
</dbReference>
<accession>A0A6J7UDX7</accession>
<evidence type="ECO:0000313" key="5">
    <source>
        <dbReference type="EMBL" id="CAB5064085.1"/>
    </source>
</evidence>